<dbReference type="SUPFAM" id="SSF53335">
    <property type="entry name" value="S-adenosyl-L-methionine-dependent methyltransferases"/>
    <property type="match status" value="1"/>
</dbReference>
<evidence type="ECO:0000256" key="1">
    <source>
        <dbReference type="ARBA" id="ARBA00010815"/>
    </source>
</evidence>
<evidence type="ECO:0008006" key="4">
    <source>
        <dbReference type="Google" id="ProtNLM"/>
    </source>
</evidence>
<dbReference type="Pfam" id="PF02353">
    <property type="entry name" value="CMAS"/>
    <property type="match status" value="1"/>
</dbReference>
<evidence type="ECO:0000313" key="3">
    <source>
        <dbReference type="Proteomes" id="UP001217918"/>
    </source>
</evidence>
<organism evidence="2 3">
    <name type="scientific">Phyllachora maydis</name>
    <dbReference type="NCBI Taxonomy" id="1825666"/>
    <lineage>
        <taxon>Eukaryota</taxon>
        <taxon>Fungi</taxon>
        <taxon>Dikarya</taxon>
        <taxon>Ascomycota</taxon>
        <taxon>Pezizomycotina</taxon>
        <taxon>Sordariomycetes</taxon>
        <taxon>Sordariomycetidae</taxon>
        <taxon>Phyllachorales</taxon>
        <taxon>Phyllachoraceae</taxon>
        <taxon>Phyllachora</taxon>
    </lineage>
</organism>
<evidence type="ECO:0000313" key="2">
    <source>
        <dbReference type="EMBL" id="KAK2069596.1"/>
    </source>
</evidence>
<dbReference type="FunFam" id="3.40.50.150:FF:000554">
    <property type="entry name" value="Cation-transporting ATPase"/>
    <property type="match status" value="1"/>
</dbReference>
<proteinExistence type="inferred from homology"/>
<protein>
    <recommendedName>
        <fullName evidence="4">Cyclopropane-fatty-acyl-phospholipid synthase</fullName>
    </recommendedName>
</protein>
<dbReference type="PANTHER" id="PTHR43832">
    <property type="match status" value="1"/>
</dbReference>
<gene>
    <name evidence="2" type="ORF">P8C59_004158</name>
</gene>
<dbReference type="InterPro" id="IPR029063">
    <property type="entry name" value="SAM-dependent_MTases_sf"/>
</dbReference>
<dbReference type="CDD" id="cd02440">
    <property type="entry name" value="AdoMet_MTases"/>
    <property type="match status" value="1"/>
</dbReference>
<dbReference type="AlphaFoldDB" id="A0AAD9I211"/>
<keyword evidence="3" id="KW-1185">Reference proteome</keyword>
<dbReference type="EMBL" id="JAQQPM010000003">
    <property type="protein sequence ID" value="KAK2069596.1"/>
    <property type="molecule type" value="Genomic_DNA"/>
</dbReference>
<sequence>MAEKTYNDQLVELAIDSGYLPHRLIRIGIRRQLAQRIAEIESASLDAALERKMSFIADLRAQPIAIETATANDQHYEVGTGVLTGMLGLRMKYSACLYPKGCETLDQAEVAALRSYVERAELEDGMRILDLGCGWGSGALYYAEMLPKAKVLAFSNSKTQKQYIDHMAAAKGLVNLEVITGNVVDYEFEAESFDRVVSIEMFEHMKNYEQLLAKIARALKPGGKLFVHYFSHKTTPYNFEAGWMSTHFFTGGTMPCADLLLYFQRDLTVRKQWWVNGKHYSRTCEDWLRKMTQCKKDIWPHLEATYGKEKAAAWYFRWQVFYMACAELFAYGAGDTWGITHYLFEKPESHA</sequence>
<name>A0AAD9I211_9PEZI</name>
<dbReference type="Gene3D" id="3.40.50.150">
    <property type="entry name" value="Vaccinia Virus protein VP39"/>
    <property type="match status" value="1"/>
</dbReference>
<reference evidence="2" key="1">
    <citation type="journal article" date="2023" name="Mol. Plant Microbe Interact.">
        <title>Elucidating the Obligate Nature and Biological Capacity of an Invasive Fungal Corn Pathogen.</title>
        <authorList>
            <person name="MacCready J.S."/>
            <person name="Roggenkamp E.M."/>
            <person name="Gdanetz K."/>
            <person name="Chilvers M.I."/>
        </authorList>
    </citation>
    <scope>NUCLEOTIDE SEQUENCE</scope>
    <source>
        <strain evidence="2">PM02</strain>
    </source>
</reference>
<accession>A0AAD9I211</accession>
<comment type="caution">
    <text evidence="2">The sequence shown here is derived from an EMBL/GenBank/DDBJ whole genome shotgun (WGS) entry which is preliminary data.</text>
</comment>
<dbReference type="PANTHER" id="PTHR43832:SF1">
    <property type="entry name" value="S-ADENOSYL-L-METHIONINE-DEPENDENT METHYLTRANSFERASES SUPERFAMILY PROTEIN"/>
    <property type="match status" value="1"/>
</dbReference>
<comment type="similarity">
    <text evidence="1">Belongs to the CFA/CMAS family.</text>
</comment>
<dbReference type="Proteomes" id="UP001217918">
    <property type="component" value="Unassembled WGS sequence"/>
</dbReference>